<dbReference type="InterPro" id="IPR011008">
    <property type="entry name" value="Dimeric_a/b-barrel"/>
</dbReference>
<evidence type="ECO:0000259" key="2">
    <source>
        <dbReference type="PROSITE" id="PS51502"/>
    </source>
</evidence>
<accession>A0A255XVS7</accession>
<proteinExistence type="predicted"/>
<keyword evidence="4" id="KW-1185">Reference proteome</keyword>
<dbReference type="OrthoDB" id="9816070at2"/>
<comment type="caution">
    <text evidence="3">The sequence shown here is derived from an EMBL/GenBank/DDBJ whole genome shotgun (WGS) entry which is preliminary data.</text>
</comment>
<evidence type="ECO:0000256" key="1">
    <source>
        <dbReference type="ARBA" id="ARBA00011738"/>
    </source>
</evidence>
<evidence type="ECO:0000313" key="4">
    <source>
        <dbReference type="Proteomes" id="UP000216361"/>
    </source>
</evidence>
<dbReference type="InterPro" id="IPR013097">
    <property type="entry name" value="Dabb"/>
</dbReference>
<feature type="domain" description="Stress-response A/B barrel" evidence="2">
    <location>
        <begin position="4"/>
        <end position="99"/>
    </location>
</feature>
<evidence type="ECO:0000313" key="3">
    <source>
        <dbReference type="EMBL" id="OYQ20991.1"/>
    </source>
</evidence>
<dbReference type="SUPFAM" id="SSF54909">
    <property type="entry name" value="Dimeric alpha+beta barrel"/>
    <property type="match status" value="1"/>
</dbReference>
<dbReference type="PROSITE" id="PS51502">
    <property type="entry name" value="S_R_A_B_BARREL"/>
    <property type="match status" value="1"/>
</dbReference>
<reference evidence="3 4" key="1">
    <citation type="submission" date="2017-07" db="EMBL/GenBank/DDBJ databases">
        <title>Elstera cyanobacteriorum sp. nov., a novel bacterium isolated from cyanobacterial aggregates in a eutrophic lake.</title>
        <authorList>
            <person name="Cai H."/>
        </authorList>
    </citation>
    <scope>NUCLEOTIDE SEQUENCE [LARGE SCALE GENOMIC DNA]</scope>
    <source>
        <strain evidence="3 4">TH019</strain>
    </source>
</reference>
<dbReference type="SMART" id="SM00886">
    <property type="entry name" value="Dabb"/>
    <property type="match status" value="1"/>
</dbReference>
<comment type="subunit">
    <text evidence="1">Homodimer.</text>
</comment>
<dbReference type="Gene3D" id="3.30.70.100">
    <property type="match status" value="1"/>
</dbReference>
<organism evidence="3 4">
    <name type="scientific">Elstera cyanobacteriorum</name>
    <dbReference type="NCBI Taxonomy" id="2022747"/>
    <lineage>
        <taxon>Bacteria</taxon>
        <taxon>Pseudomonadati</taxon>
        <taxon>Pseudomonadota</taxon>
        <taxon>Alphaproteobacteria</taxon>
        <taxon>Rhodospirillales</taxon>
        <taxon>Rhodospirillaceae</taxon>
        <taxon>Elstera</taxon>
    </lineage>
</organism>
<dbReference type="AlphaFoldDB" id="A0A255XVS7"/>
<dbReference type="RefSeq" id="WP_094407573.1">
    <property type="nucleotide sequence ID" value="NZ_BMJZ01000007.1"/>
</dbReference>
<protein>
    <recommendedName>
        <fullName evidence="2">Stress-response A/B barrel domain-containing protein</fullName>
    </recommendedName>
</protein>
<dbReference type="Pfam" id="PF07876">
    <property type="entry name" value="Dabb"/>
    <property type="match status" value="1"/>
</dbReference>
<name>A0A255XVS7_9PROT</name>
<dbReference type="Proteomes" id="UP000216361">
    <property type="component" value="Unassembled WGS sequence"/>
</dbReference>
<dbReference type="PANTHER" id="PTHR33178:SF10">
    <property type="entry name" value="STRESS-RESPONSE A_B BARREL DOMAIN-CONTAINING PROTEIN"/>
    <property type="match status" value="1"/>
</dbReference>
<sequence length="103" mass="10825">MAKIAHIVLLGWTAAATDAQQQTCADALAALVGRIPGLVSYSGGPQMSPEPAGSGIDFGFTMIFADAAARDAYLPHPEHQRVIHEAIAPILRTVQVLDYALAD</sequence>
<gene>
    <name evidence="3" type="ORF">CHR90_03410</name>
</gene>
<dbReference type="InterPro" id="IPR044662">
    <property type="entry name" value="HS1/DABB1-like"/>
</dbReference>
<dbReference type="PANTHER" id="PTHR33178">
    <property type="match status" value="1"/>
</dbReference>
<dbReference type="EMBL" id="NOXS01000025">
    <property type="protein sequence ID" value="OYQ20991.1"/>
    <property type="molecule type" value="Genomic_DNA"/>
</dbReference>